<keyword evidence="2" id="KW-1185">Reference proteome</keyword>
<evidence type="ECO:0000313" key="2">
    <source>
        <dbReference type="Proteomes" id="UP001239111"/>
    </source>
</evidence>
<feature type="non-terminal residue" evidence="1">
    <location>
        <position position="1"/>
    </location>
</feature>
<reference evidence="1" key="1">
    <citation type="submission" date="2023-04" db="EMBL/GenBank/DDBJ databases">
        <title>A chromosome-level genome assembly of the parasitoid wasp Eretmocerus hayati.</title>
        <authorList>
            <person name="Zhong Y."/>
            <person name="Liu S."/>
            <person name="Liu Y."/>
        </authorList>
    </citation>
    <scope>NUCLEOTIDE SEQUENCE</scope>
    <source>
        <strain evidence="1">ZJU_SS_LIU_2023</strain>
    </source>
</reference>
<proteinExistence type="predicted"/>
<accession>A0ACC2P8B4</accession>
<protein>
    <submittedName>
        <fullName evidence="1">Uncharacterized protein</fullName>
    </submittedName>
</protein>
<comment type="caution">
    <text evidence="1">The sequence shown here is derived from an EMBL/GenBank/DDBJ whole genome shotgun (WGS) entry which is preliminary data.</text>
</comment>
<organism evidence="1 2">
    <name type="scientific">Eretmocerus hayati</name>
    <dbReference type="NCBI Taxonomy" id="131215"/>
    <lineage>
        <taxon>Eukaryota</taxon>
        <taxon>Metazoa</taxon>
        <taxon>Ecdysozoa</taxon>
        <taxon>Arthropoda</taxon>
        <taxon>Hexapoda</taxon>
        <taxon>Insecta</taxon>
        <taxon>Pterygota</taxon>
        <taxon>Neoptera</taxon>
        <taxon>Endopterygota</taxon>
        <taxon>Hymenoptera</taxon>
        <taxon>Apocrita</taxon>
        <taxon>Proctotrupomorpha</taxon>
        <taxon>Chalcidoidea</taxon>
        <taxon>Aphelinidae</taxon>
        <taxon>Aphelininae</taxon>
        <taxon>Eretmocerus</taxon>
    </lineage>
</organism>
<dbReference type="Proteomes" id="UP001239111">
    <property type="component" value="Chromosome 2"/>
</dbReference>
<gene>
    <name evidence="1" type="ORF">QAD02_015316</name>
</gene>
<evidence type="ECO:0000313" key="1">
    <source>
        <dbReference type="EMBL" id="KAJ8679529.1"/>
    </source>
</evidence>
<name>A0ACC2P8B4_9HYME</name>
<sequence>YFNTLMTPVTSINEDETVNVKLPSYISDFEGLLNKTPKRVQANYAMWRIIKESASYLNDQIRERELAFLTVISGTSERETRWEECTEILGQQLPLSIGSIYARNYFNRDAKKNAERMVLHIQSEAKKILQKPCGRIQDSTLGCCCQLHLLISQPLSGIITRRLTEPAAPSRIRRRPVAAKVLATNTTPRPPVLPAEVGKPEAGEGRRVSLIFESERISFTDDQYFSVRPFPVVDIPRDSSAVRPHSGFYLGVLLSVAFTDFATPERNHYEAPDRTSGALENSPPARRSQVTHTLKTLFDVHFRVCREYLRSYIDIGDVDRKIYIWHDYISTGRRVAVTGSPEYPYCLLSNQKISSPVYFGADLKVLRETWKYLQELLASKAWSVFFKFDELNDIYIDRENLDPAIILDCPLEYLRSYIDIGDVDRKIYIWHDYISTGRRVAVTGSPEYPYCLLSNQKISSPVYFGADLKVLRETWKYLQELLASKAWSVFFKFDELNDIYIDRENLDPAIILDCPLLRLRIPGDLVSCVSLQKRTQPADPAAHPPTPDPNPTPSKQGAGDMDDLYSGSGSGEPRGENELGDDNSRAASDLSLMADISDLEDETSRLHLLISQPLSGIITRRLTEPAAPSRIRRRPVAAKVLATNTTPRPPVLPAEGEAPSRIRRRPVAAKINGVNTQDEDTSDNGGTKLAYLAYNEWERENGVEPRLPGLQNYTPQQMFWISAGQTWCSNQKLESLINKIKRNWHSPSEFRVNGPMSNIAMFAKDFNCPPTSRMNPSNKCIISLPSEERRNITAQYNPTTVRELANRYRFVPWLKYFNTLMAPVTSINEDETVNVKLPSYISDLEGLLNKTPKRVQANYAMWRIIKESASYLNDQIRERELAFLTVTSDISAGYLQGPYYSSDRPNYMNFGTIGYAIGHEITHGFDNFGSQFDREGNTKNWWSKGTKNEFLRRVQCIIDQARSYNVSGTSLKVSCYYLNTHKSQFLGPRITENWHLLSWMYEYTLVVVIQNDGEYT</sequence>
<dbReference type="EMBL" id="CM056742">
    <property type="protein sequence ID" value="KAJ8679529.1"/>
    <property type="molecule type" value="Genomic_DNA"/>
</dbReference>